<protein>
    <recommendedName>
        <fullName evidence="3">alpha-L-fucosidase</fullName>
        <ecNumber evidence="3">3.2.1.51</ecNumber>
    </recommendedName>
</protein>
<dbReference type="AlphaFoldDB" id="A0AAJ6BI07"/>
<evidence type="ECO:0000259" key="7">
    <source>
        <dbReference type="PROSITE" id="PS51820"/>
    </source>
</evidence>
<dbReference type="PANTHER" id="PTHR10030:SF37">
    <property type="entry name" value="ALPHA-L-FUCOSIDASE-RELATED"/>
    <property type="match status" value="1"/>
</dbReference>
<dbReference type="EC" id="3.2.1.51" evidence="3"/>
<dbReference type="PROSITE" id="PS51820">
    <property type="entry name" value="PA14"/>
    <property type="match status" value="1"/>
</dbReference>
<evidence type="ECO:0000256" key="2">
    <source>
        <dbReference type="ARBA" id="ARBA00007951"/>
    </source>
</evidence>
<dbReference type="InterPro" id="IPR016286">
    <property type="entry name" value="FUC_metazoa-typ"/>
</dbReference>
<dbReference type="PANTHER" id="PTHR10030">
    <property type="entry name" value="ALPHA-L-FUCOSIDASE"/>
    <property type="match status" value="1"/>
</dbReference>
<comment type="similarity">
    <text evidence="2">Belongs to the glycosyl hydrolase 29 family.</text>
</comment>
<dbReference type="GO" id="GO:0005764">
    <property type="term" value="C:lysosome"/>
    <property type="evidence" value="ECO:0007669"/>
    <property type="project" value="TreeGrafter"/>
</dbReference>
<dbReference type="SMART" id="SM00758">
    <property type="entry name" value="PA14"/>
    <property type="match status" value="1"/>
</dbReference>
<dbReference type="InterPro" id="IPR017853">
    <property type="entry name" value="GH"/>
</dbReference>
<reference evidence="8" key="1">
    <citation type="submission" date="2023-03" db="EMBL/GenBank/DDBJ databases">
        <title>Andean soil-derived lignocellulolytic bacterial consortium as a source of novel taxa and putative plastic-active enzymes.</title>
        <authorList>
            <person name="Diaz-Garcia L."/>
            <person name="Chuvochina M."/>
            <person name="Feuerriegel G."/>
            <person name="Bunk B."/>
            <person name="Sproer C."/>
            <person name="Streit W.R."/>
            <person name="Rodriguez L.M."/>
            <person name="Overmann J."/>
            <person name="Jimenez D.J."/>
        </authorList>
    </citation>
    <scope>NUCLEOTIDE SEQUENCE</scope>
    <source>
        <strain evidence="8">MAG 7</strain>
    </source>
</reference>
<evidence type="ECO:0000256" key="6">
    <source>
        <dbReference type="ARBA" id="ARBA00023295"/>
    </source>
</evidence>
<proteinExistence type="inferred from homology"/>
<dbReference type="SUPFAM" id="SSF51445">
    <property type="entry name" value="(Trans)glycosidases"/>
    <property type="match status" value="1"/>
</dbReference>
<keyword evidence="5" id="KW-0378">Hydrolase</keyword>
<dbReference type="GO" id="GO:0006004">
    <property type="term" value="P:fucose metabolic process"/>
    <property type="evidence" value="ECO:0007669"/>
    <property type="project" value="InterPro"/>
</dbReference>
<evidence type="ECO:0000313" key="9">
    <source>
        <dbReference type="Proteomes" id="UP001220610"/>
    </source>
</evidence>
<dbReference type="InterPro" id="IPR011658">
    <property type="entry name" value="PA14_dom"/>
</dbReference>
<dbReference type="Pfam" id="PF01120">
    <property type="entry name" value="Alpha_L_fucos"/>
    <property type="match status" value="1"/>
</dbReference>
<dbReference type="GO" id="GO:0016139">
    <property type="term" value="P:glycoside catabolic process"/>
    <property type="evidence" value="ECO:0007669"/>
    <property type="project" value="TreeGrafter"/>
</dbReference>
<dbReference type="Proteomes" id="UP001220610">
    <property type="component" value="Chromosome"/>
</dbReference>
<accession>A0AAJ6BI07</accession>
<evidence type="ECO:0000256" key="5">
    <source>
        <dbReference type="ARBA" id="ARBA00022801"/>
    </source>
</evidence>
<keyword evidence="4" id="KW-0732">Signal</keyword>
<comment type="function">
    <text evidence="1">Alpha-L-fucosidase is responsible for hydrolyzing the alpha-1,6-linked fucose joined to the reducing-end N-acetylglucosamine of the carbohydrate moieties of glycoproteins.</text>
</comment>
<dbReference type="SMART" id="SM00812">
    <property type="entry name" value="Alpha_L_fucos"/>
    <property type="match status" value="1"/>
</dbReference>
<gene>
    <name evidence="8" type="ORF">P0Y53_02605</name>
</gene>
<dbReference type="InterPro" id="IPR037524">
    <property type="entry name" value="PA14/GLEYA"/>
</dbReference>
<dbReference type="PRINTS" id="PR00741">
    <property type="entry name" value="GLHYDRLASE29"/>
</dbReference>
<feature type="domain" description="PA14" evidence="7">
    <location>
        <begin position="541"/>
        <end position="677"/>
    </location>
</feature>
<evidence type="ECO:0000256" key="4">
    <source>
        <dbReference type="ARBA" id="ARBA00022729"/>
    </source>
</evidence>
<keyword evidence="6" id="KW-0326">Glycosidase</keyword>
<dbReference type="Pfam" id="PF13287">
    <property type="entry name" value="Fn3_assoc"/>
    <property type="match status" value="1"/>
</dbReference>
<dbReference type="InterPro" id="IPR026876">
    <property type="entry name" value="Fn3_assoc_repeat"/>
</dbReference>
<evidence type="ECO:0000256" key="3">
    <source>
        <dbReference type="ARBA" id="ARBA00012662"/>
    </source>
</evidence>
<dbReference type="Pfam" id="PF07691">
    <property type="entry name" value="PA14"/>
    <property type="match status" value="1"/>
</dbReference>
<dbReference type="InterPro" id="IPR057739">
    <property type="entry name" value="Glyco_hydro_29_N"/>
</dbReference>
<evidence type="ECO:0000256" key="1">
    <source>
        <dbReference type="ARBA" id="ARBA00004071"/>
    </source>
</evidence>
<dbReference type="Gene3D" id="2.60.40.1180">
    <property type="entry name" value="Golgi alpha-mannosidase II"/>
    <property type="match status" value="1"/>
</dbReference>
<dbReference type="GO" id="GO:0004560">
    <property type="term" value="F:alpha-L-fucosidase activity"/>
    <property type="evidence" value="ECO:0007669"/>
    <property type="project" value="InterPro"/>
</dbReference>
<dbReference type="InterPro" id="IPR000933">
    <property type="entry name" value="Glyco_hydro_29"/>
</dbReference>
<name>A0AAJ6BI07_9BACT</name>
<sequence length="681" mass="76328">MKQPLGLLRWLITVILLITGSYFMQPYAQAAKKDPRMDWWRDARFGLFIHWGLYAVPAGEWNGKTDYGEWIRDNAQIPLSTYDTFRNQFNPVRFNASEWVKLARQAGMRYIVFTSKHHDGFALWDSQETDFDIGSTPFQRDVLKELAAACKEQDMPLCLYHSIMDWHHPDYLPRREWEQDRPTDSAIFDRYVAYLKAQLKELLTNYGPIGILWFDGEWEDTWTHERGKDLYNYVRSLQPNIIINNRVDKGRMGWAGMTKDGFAGDYGTPEQEIPATGLPGVDWESCMTMNTHWGYNKTDNNYKPAVTLIRNLVDITSKGGNFLLNVGPTAEGVFPASGVERLQAFASWMQVNGEAIHGAKASPFKDLGWGRCTQKAIPGGTRLYLHIFNWPADGRLRIPGFGSSVVKLTALNGDLPVTFKKEKADLLIELNGLQQDPAATVLALDIKGKPVIYSAPAIQADASLFVDQLAVKFTSNIPGALITYTTNGSDPTAASVPARPLLLKKTTSIKAAAFLNGRQLTPVATASFEKVTVQPALAVTPSSGGLEFLSYEGNWTRLPNFDSLSPAAMGTVANFDISMKRGKDEYAFVFEGYINIPFDAVYTFALASDDGSRLYIDSSLLIDNDGMHSMLELGKDIALGKGYHHIKVQYFENNGGDNLELYWKAANIPRMRIPDVVLYRK</sequence>
<organism evidence="8 9">
    <name type="scientific">Candidatus Pseudobacter hemicellulosilyticus</name>
    <dbReference type="NCBI Taxonomy" id="3121375"/>
    <lineage>
        <taxon>Bacteria</taxon>
        <taxon>Pseudomonadati</taxon>
        <taxon>Bacteroidota</taxon>
        <taxon>Chitinophagia</taxon>
        <taxon>Chitinophagales</taxon>
        <taxon>Chitinophagaceae</taxon>
        <taxon>Pseudobacter</taxon>
    </lineage>
</organism>
<dbReference type="Gene3D" id="3.90.182.10">
    <property type="entry name" value="Toxin - Anthrax Protective Antigen,domain 1"/>
    <property type="match status" value="1"/>
</dbReference>
<dbReference type="EMBL" id="CP119311">
    <property type="protein sequence ID" value="WEK36379.1"/>
    <property type="molecule type" value="Genomic_DNA"/>
</dbReference>
<evidence type="ECO:0000313" key="8">
    <source>
        <dbReference type="EMBL" id="WEK36379.1"/>
    </source>
</evidence>
<dbReference type="SUPFAM" id="SSF56988">
    <property type="entry name" value="Anthrax protective antigen"/>
    <property type="match status" value="1"/>
</dbReference>
<dbReference type="InterPro" id="IPR013780">
    <property type="entry name" value="Glyco_hydro_b"/>
</dbReference>
<dbReference type="Gene3D" id="3.20.20.80">
    <property type="entry name" value="Glycosidases"/>
    <property type="match status" value="1"/>
</dbReference>